<evidence type="ECO:0000256" key="1">
    <source>
        <dbReference type="ARBA" id="ARBA00022574"/>
    </source>
</evidence>
<accession>A0AAE1VRA3</accession>
<keyword evidence="5" id="KW-1185">Reference proteome</keyword>
<dbReference type="Gene3D" id="2.130.10.10">
    <property type="entry name" value="YVTN repeat-like/Quinoprotein amine dehydrogenase"/>
    <property type="match status" value="1"/>
</dbReference>
<evidence type="ECO:0000313" key="4">
    <source>
        <dbReference type="EMBL" id="KAK4370044.1"/>
    </source>
</evidence>
<name>A0AAE1VRA3_9SOLA</name>
<dbReference type="Pfam" id="PF00400">
    <property type="entry name" value="WD40"/>
    <property type="match status" value="1"/>
</dbReference>
<dbReference type="Proteomes" id="UP001291623">
    <property type="component" value="Unassembled WGS sequence"/>
</dbReference>
<dbReference type="EMBL" id="JAVYJV010000005">
    <property type="protein sequence ID" value="KAK4370044.1"/>
    <property type="molecule type" value="Genomic_DNA"/>
</dbReference>
<sequence>MDIDMNAPSPQHEDDEHEDDFDDYYIDENDILQEINVDELGCVDGKVRIWDSLSGECVRTFSGHTDAIQSLAASSNGEYLVSGSLDKTACVFEIAEFN</sequence>
<dbReference type="InterPro" id="IPR015943">
    <property type="entry name" value="WD40/YVTN_repeat-like_dom_sf"/>
</dbReference>
<keyword evidence="2" id="KW-0677">Repeat</keyword>
<dbReference type="InterPro" id="IPR001680">
    <property type="entry name" value="WD40_rpt"/>
</dbReference>
<reference evidence="4" key="1">
    <citation type="submission" date="2023-12" db="EMBL/GenBank/DDBJ databases">
        <title>Genome assembly of Anisodus tanguticus.</title>
        <authorList>
            <person name="Wang Y.-J."/>
        </authorList>
    </citation>
    <scope>NUCLEOTIDE SEQUENCE</scope>
    <source>
        <strain evidence="4">KB-2021</strain>
        <tissue evidence="4">Leaf</tissue>
    </source>
</reference>
<evidence type="ECO:0000313" key="5">
    <source>
        <dbReference type="Proteomes" id="UP001291623"/>
    </source>
</evidence>
<evidence type="ECO:0000256" key="3">
    <source>
        <dbReference type="PROSITE-ProRule" id="PRU00221"/>
    </source>
</evidence>
<proteinExistence type="predicted"/>
<dbReference type="PROSITE" id="PS50082">
    <property type="entry name" value="WD_REPEATS_2"/>
    <property type="match status" value="1"/>
</dbReference>
<dbReference type="PROSITE" id="PS50294">
    <property type="entry name" value="WD_REPEATS_REGION"/>
    <property type="match status" value="1"/>
</dbReference>
<dbReference type="InterPro" id="IPR051179">
    <property type="entry name" value="WD_repeat_multifunction"/>
</dbReference>
<gene>
    <name evidence="4" type="ORF">RND71_009519</name>
</gene>
<dbReference type="PANTHER" id="PTHR19857">
    <property type="entry name" value="MITOCHONDRIAL DIVISION PROTEIN 1-RELATED"/>
    <property type="match status" value="1"/>
</dbReference>
<dbReference type="InterPro" id="IPR036322">
    <property type="entry name" value="WD40_repeat_dom_sf"/>
</dbReference>
<dbReference type="AlphaFoldDB" id="A0AAE1VRA3"/>
<comment type="caution">
    <text evidence="4">The sequence shown here is derived from an EMBL/GenBank/DDBJ whole genome shotgun (WGS) entry which is preliminary data.</text>
</comment>
<dbReference type="SMART" id="SM00320">
    <property type="entry name" value="WD40"/>
    <property type="match status" value="1"/>
</dbReference>
<keyword evidence="1 3" id="KW-0853">WD repeat</keyword>
<feature type="repeat" description="WD" evidence="3">
    <location>
        <begin position="61"/>
        <end position="98"/>
    </location>
</feature>
<dbReference type="PANTHER" id="PTHR19857:SF8">
    <property type="entry name" value="ANGIO-ASSOCIATED MIGRATORY CELL PROTEIN"/>
    <property type="match status" value="1"/>
</dbReference>
<dbReference type="SUPFAM" id="SSF50978">
    <property type="entry name" value="WD40 repeat-like"/>
    <property type="match status" value="1"/>
</dbReference>
<protein>
    <submittedName>
        <fullName evidence="4">Uncharacterized protein</fullName>
    </submittedName>
</protein>
<organism evidence="4 5">
    <name type="scientific">Anisodus tanguticus</name>
    <dbReference type="NCBI Taxonomy" id="243964"/>
    <lineage>
        <taxon>Eukaryota</taxon>
        <taxon>Viridiplantae</taxon>
        <taxon>Streptophyta</taxon>
        <taxon>Embryophyta</taxon>
        <taxon>Tracheophyta</taxon>
        <taxon>Spermatophyta</taxon>
        <taxon>Magnoliopsida</taxon>
        <taxon>eudicotyledons</taxon>
        <taxon>Gunneridae</taxon>
        <taxon>Pentapetalae</taxon>
        <taxon>asterids</taxon>
        <taxon>lamiids</taxon>
        <taxon>Solanales</taxon>
        <taxon>Solanaceae</taxon>
        <taxon>Solanoideae</taxon>
        <taxon>Hyoscyameae</taxon>
        <taxon>Anisodus</taxon>
    </lineage>
</organism>
<evidence type="ECO:0000256" key="2">
    <source>
        <dbReference type="ARBA" id="ARBA00022737"/>
    </source>
</evidence>